<gene>
    <name evidence="2" type="ORF">SAMN03080599_02292</name>
</gene>
<keyword evidence="3" id="KW-1185">Reference proteome</keyword>
<organism evidence="2 3">
    <name type="scientific">Acidaminobacter hydrogenoformans DSM 2784</name>
    <dbReference type="NCBI Taxonomy" id="1120920"/>
    <lineage>
        <taxon>Bacteria</taxon>
        <taxon>Bacillati</taxon>
        <taxon>Bacillota</taxon>
        <taxon>Clostridia</taxon>
        <taxon>Peptostreptococcales</taxon>
        <taxon>Acidaminobacteraceae</taxon>
        <taxon>Acidaminobacter</taxon>
    </lineage>
</organism>
<sequence>MMLALQFPVGVRRGWTIKCEVVRNLNFDLKLFVKKVKDLMAQQGYTKNGIVVKSNIAFDRLDNILLNEIVPTGDEILILSELLYVDFQYLMSNEDVTQFEKTDKLFRTNAKVLSIADKRSLSKILYMAEFAKYLNDTIGVSRFNFQPIIKQKNYSDQGKELASQLRIFLKIENNFSNKDIYKIVRDLGVQVYRLKLSESNISGIHLQNEKIGNVIVVNSFEDAYRQNFTLMHELCHSLLDNNSEYKISFSGQSDKAEEVRANNFAASFLVPDQFIDRISSKSINKEMFLELAKKQFVNPETLSIRLREKGRISPSQHENYKSLKINKREKLDIELIDLSIRGRERVRKIQQTGLSLSYISLLYNAYIDSKISFLKMSEMLFLSPNETESLFEELGWTMNV</sequence>
<accession>A0A1G5S400</accession>
<proteinExistence type="predicted"/>
<dbReference type="Proteomes" id="UP000199208">
    <property type="component" value="Unassembled WGS sequence"/>
</dbReference>
<dbReference type="EMBL" id="FMWL01000012">
    <property type="protein sequence ID" value="SCZ80481.1"/>
    <property type="molecule type" value="Genomic_DNA"/>
</dbReference>
<name>A0A1G5S400_9FIRM</name>
<evidence type="ECO:0000313" key="2">
    <source>
        <dbReference type="EMBL" id="SCZ80481.1"/>
    </source>
</evidence>
<dbReference type="InterPro" id="IPR010359">
    <property type="entry name" value="IrrE_HExxH"/>
</dbReference>
<dbReference type="PANTHER" id="PTHR43236">
    <property type="entry name" value="ANTITOXIN HIGA1"/>
    <property type="match status" value="1"/>
</dbReference>
<evidence type="ECO:0000313" key="3">
    <source>
        <dbReference type="Proteomes" id="UP000199208"/>
    </source>
</evidence>
<dbReference type="InterPro" id="IPR052345">
    <property type="entry name" value="Rad_response_metalloprotease"/>
</dbReference>
<reference evidence="2 3" key="1">
    <citation type="submission" date="2016-10" db="EMBL/GenBank/DDBJ databases">
        <authorList>
            <person name="de Groot N.N."/>
        </authorList>
    </citation>
    <scope>NUCLEOTIDE SEQUENCE [LARGE SCALE GENOMIC DNA]</scope>
    <source>
        <strain evidence="2 3">DSM 2784</strain>
    </source>
</reference>
<protein>
    <submittedName>
        <fullName evidence="2">Zn-dependent peptidase ImmA, M78 family</fullName>
    </submittedName>
</protein>
<evidence type="ECO:0000259" key="1">
    <source>
        <dbReference type="Pfam" id="PF06114"/>
    </source>
</evidence>
<dbReference type="Pfam" id="PF06114">
    <property type="entry name" value="Peptidase_M78"/>
    <property type="match status" value="1"/>
</dbReference>
<feature type="domain" description="IrrE N-terminal-like" evidence="1">
    <location>
        <begin position="186"/>
        <end position="306"/>
    </location>
</feature>
<dbReference type="AlphaFoldDB" id="A0A1G5S400"/>
<dbReference type="Gene3D" id="1.10.10.2910">
    <property type="match status" value="1"/>
</dbReference>
<dbReference type="PANTHER" id="PTHR43236:SF1">
    <property type="entry name" value="BLL7220 PROTEIN"/>
    <property type="match status" value="1"/>
</dbReference>
<dbReference type="STRING" id="1120920.SAMN03080599_02292"/>